<dbReference type="InterPro" id="IPR039426">
    <property type="entry name" value="TonB-dep_rcpt-like"/>
</dbReference>
<dbReference type="Gene3D" id="2.40.170.20">
    <property type="entry name" value="TonB-dependent receptor, beta-barrel domain"/>
    <property type="match status" value="1"/>
</dbReference>
<sequence>MIRQTGLFFSLIAFLFSPVCLRAEEENAGTIRGKVVTTDGKPASDVVIVLQEINETVISETDGSFVFSRIKPGSYHLTVTLMGYTPIEEQVVVNAGKTTNIRLQLAVTSKALKEVVVTGNHNKLIRTSSYDVAKMPLKNLENPQVYSTITKDLLQQQVIFSVDDALKNAPGLTRMWDATGRGGDGGGYYNLRGFITQSKLRNGLAGNVTAKIDAYNLEQVEVIKGPSATLFGNSLTSYGGLINRVTKKPYDHFGGDVTYAIGSYGFNRISADVNTPLDKEKDVLLRINTAYNYEGSWQDYGFNKNFSFAPSLSYRVNDRLSFLFDAEYSTGQNTGLGVFFFPYMQPIADLGTNRADELKIDYKRAYVKNDLYQTSRNTNIFGQMKYKLSDQWTMSTNISSTNSFSDGPSPYFYLLSDAAATGVAGAKGSNYISRNDQFTDNSRDGILEIQQNFNGDFRIGSLRNRFVGGLDYFHHNANQFFGGGTYDTIPSHGDIPTYSNFNRRNMDTLYANHGLAFTFPIRNLTNTYSAYISDMLNLTDNLMIMAALRVDYFDNKGSYNDVKGIYEGGYNQTAFSPKLGIVYEPLKDRISIFGNYQNGFTNQVGTSAAGKAFKPEQANQLEGGVKLQLLNGRINSTLSYYNIKVKDVLRPDLANPNFSVQDGTQVSKGFEAEVIANPFQGFNIVAGFAYNDSKYEAAAKDVEGMRPGTAGAPSVANLWLSYRISAGVADGLGFGFGGNYASDNKIVNDRTVGTFILPSYTVLNGSIFYDQPRFRVAVKMDNITDKHYWIGYTTVNPQKLRSFTGSLSFKF</sequence>
<dbReference type="GO" id="GO:0015344">
    <property type="term" value="F:siderophore uptake transmembrane transporter activity"/>
    <property type="evidence" value="ECO:0007669"/>
    <property type="project" value="TreeGrafter"/>
</dbReference>
<evidence type="ECO:0000259" key="18">
    <source>
        <dbReference type="Pfam" id="PF07715"/>
    </source>
</evidence>
<dbReference type="InterPro" id="IPR008969">
    <property type="entry name" value="CarboxyPept-like_regulatory"/>
</dbReference>
<evidence type="ECO:0000256" key="11">
    <source>
        <dbReference type="ARBA" id="ARBA00023136"/>
    </source>
</evidence>
<keyword evidence="4 14" id="KW-1134">Transmembrane beta strand</keyword>
<evidence type="ECO:0000256" key="4">
    <source>
        <dbReference type="ARBA" id="ARBA00022452"/>
    </source>
</evidence>
<dbReference type="CDD" id="cd01347">
    <property type="entry name" value="ligand_gated_channel"/>
    <property type="match status" value="1"/>
</dbReference>
<dbReference type="NCBIfam" id="TIGR01783">
    <property type="entry name" value="TonB-siderophor"/>
    <property type="match status" value="1"/>
</dbReference>
<evidence type="ECO:0000313" key="19">
    <source>
        <dbReference type="EMBL" id="SKC94816.1"/>
    </source>
</evidence>
<evidence type="ECO:0000256" key="16">
    <source>
        <dbReference type="SAM" id="SignalP"/>
    </source>
</evidence>
<keyword evidence="13 14" id="KW-0998">Cell outer membrane</keyword>
<proteinExistence type="inferred from homology"/>
<keyword evidence="6 14" id="KW-0812">Transmembrane</keyword>
<name>A0A1T5N2Z0_9BACT</name>
<gene>
    <name evidence="19" type="ORF">SAMN05660461_0115</name>
</gene>
<dbReference type="Pfam" id="PF00593">
    <property type="entry name" value="TonB_dep_Rec_b-barrel"/>
    <property type="match status" value="1"/>
</dbReference>
<reference evidence="19 20" key="1">
    <citation type="submission" date="2017-02" db="EMBL/GenBank/DDBJ databases">
        <authorList>
            <person name="Peterson S.W."/>
        </authorList>
    </citation>
    <scope>NUCLEOTIDE SEQUENCE [LARGE SCALE GENOMIC DNA]</scope>
    <source>
        <strain evidence="19 20">DSM 18108</strain>
    </source>
</reference>
<dbReference type="InterPro" id="IPR000531">
    <property type="entry name" value="Beta-barrel_TonB"/>
</dbReference>
<keyword evidence="5" id="KW-0410">Iron transport</keyword>
<dbReference type="PROSITE" id="PS52016">
    <property type="entry name" value="TONB_DEPENDENT_REC_3"/>
    <property type="match status" value="1"/>
</dbReference>
<evidence type="ECO:0000313" key="20">
    <source>
        <dbReference type="Proteomes" id="UP000190166"/>
    </source>
</evidence>
<dbReference type="EMBL" id="FUZZ01000001">
    <property type="protein sequence ID" value="SKC94816.1"/>
    <property type="molecule type" value="Genomic_DNA"/>
</dbReference>
<dbReference type="PANTHER" id="PTHR32552:SF68">
    <property type="entry name" value="FERRICHROME OUTER MEMBRANE TRANSPORTER_PHAGE RECEPTOR"/>
    <property type="match status" value="1"/>
</dbReference>
<dbReference type="PANTHER" id="PTHR32552">
    <property type="entry name" value="FERRICHROME IRON RECEPTOR-RELATED"/>
    <property type="match status" value="1"/>
</dbReference>
<dbReference type="InterPro" id="IPR012910">
    <property type="entry name" value="Plug_dom"/>
</dbReference>
<dbReference type="Proteomes" id="UP000190166">
    <property type="component" value="Unassembled WGS sequence"/>
</dbReference>
<keyword evidence="11 14" id="KW-0472">Membrane</keyword>
<evidence type="ECO:0000256" key="8">
    <source>
        <dbReference type="ARBA" id="ARBA00023004"/>
    </source>
</evidence>
<dbReference type="Gene3D" id="2.60.40.1120">
    <property type="entry name" value="Carboxypeptidase-like, regulatory domain"/>
    <property type="match status" value="1"/>
</dbReference>
<keyword evidence="12" id="KW-0675">Receptor</keyword>
<keyword evidence="10 15" id="KW-0798">TonB box</keyword>
<evidence type="ECO:0000256" key="10">
    <source>
        <dbReference type="ARBA" id="ARBA00023077"/>
    </source>
</evidence>
<dbReference type="Pfam" id="PF07715">
    <property type="entry name" value="Plug"/>
    <property type="match status" value="1"/>
</dbReference>
<keyword evidence="7 16" id="KW-0732">Signal</keyword>
<dbReference type="InterPro" id="IPR037066">
    <property type="entry name" value="Plug_dom_sf"/>
</dbReference>
<evidence type="ECO:0000256" key="9">
    <source>
        <dbReference type="ARBA" id="ARBA00023065"/>
    </source>
</evidence>
<evidence type="ECO:0000256" key="3">
    <source>
        <dbReference type="ARBA" id="ARBA00022448"/>
    </source>
</evidence>
<dbReference type="GO" id="GO:0038023">
    <property type="term" value="F:signaling receptor activity"/>
    <property type="evidence" value="ECO:0007669"/>
    <property type="project" value="InterPro"/>
</dbReference>
<keyword evidence="20" id="KW-1185">Reference proteome</keyword>
<evidence type="ECO:0000256" key="13">
    <source>
        <dbReference type="ARBA" id="ARBA00023237"/>
    </source>
</evidence>
<feature type="signal peptide" evidence="16">
    <location>
        <begin position="1"/>
        <end position="22"/>
    </location>
</feature>
<organism evidence="19 20">
    <name type="scientific">Chitinophaga ginsengisegetis</name>
    <dbReference type="NCBI Taxonomy" id="393003"/>
    <lineage>
        <taxon>Bacteria</taxon>
        <taxon>Pseudomonadati</taxon>
        <taxon>Bacteroidota</taxon>
        <taxon>Chitinophagia</taxon>
        <taxon>Chitinophagales</taxon>
        <taxon>Chitinophagaceae</taxon>
        <taxon>Chitinophaga</taxon>
    </lineage>
</organism>
<dbReference type="GO" id="GO:0009279">
    <property type="term" value="C:cell outer membrane"/>
    <property type="evidence" value="ECO:0007669"/>
    <property type="project" value="UniProtKB-SubCell"/>
</dbReference>
<accession>A0A1T5N2Z0</accession>
<comment type="similarity">
    <text evidence="2 14 15">Belongs to the TonB-dependent receptor family.</text>
</comment>
<feature type="domain" description="TonB-dependent receptor plug" evidence="18">
    <location>
        <begin position="140"/>
        <end position="233"/>
    </location>
</feature>
<dbReference type="STRING" id="393003.SAMN05660461_0115"/>
<evidence type="ECO:0000256" key="12">
    <source>
        <dbReference type="ARBA" id="ARBA00023170"/>
    </source>
</evidence>
<evidence type="ECO:0000256" key="5">
    <source>
        <dbReference type="ARBA" id="ARBA00022496"/>
    </source>
</evidence>
<protein>
    <submittedName>
        <fullName evidence="19">Iron complex outermembrane recepter protein</fullName>
    </submittedName>
</protein>
<evidence type="ECO:0000259" key="17">
    <source>
        <dbReference type="Pfam" id="PF00593"/>
    </source>
</evidence>
<evidence type="ECO:0000256" key="14">
    <source>
        <dbReference type="PROSITE-ProRule" id="PRU01360"/>
    </source>
</evidence>
<dbReference type="Gene3D" id="2.170.130.10">
    <property type="entry name" value="TonB-dependent receptor, plug domain"/>
    <property type="match status" value="1"/>
</dbReference>
<dbReference type="AlphaFoldDB" id="A0A1T5N2Z0"/>
<dbReference type="RefSeq" id="WP_079467478.1">
    <property type="nucleotide sequence ID" value="NZ_FUZZ01000001.1"/>
</dbReference>
<comment type="subcellular location">
    <subcellularLocation>
        <location evidence="1 14">Cell outer membrane</location>
        <topology evidence="1 14">Multi-pass membrane protein</topology>
    </subcellularLocation>
</comment>
<dbReference type="SUPFAM" id="SSF56935">
    <property type="entry name" value="Porins"/>
    <property type="match status" value="1"/>
</dbReference>
<keyword evidence="9" id="KW-0406">Ion transport</keyword>
<evidence type="ECO:0000256" key="2">
    <source>
        <dbReference type="ARBA" id="ARBA00009810"/>
    </source>
</evidence>
<keyword evidence="8" id="KW-0408">Iron</keyword>
<feature type="domain" description="TonB-dependent receptor-like beta-barrel" evidence="17">
    <location>
        <begin position="366"/>
        <end position="783"/>
    </location>
</feature>
<dbReference type="GO" id="GO:0015891">
    <property type="term" value="P:siderophore transport"/>
    <property type="evidence" value="ECO:0007669"/>
    <property type="project" value="InterPro"/>
</dbReference>
<keyword evidence="3 14" id="KW-0813">Transport</keyword>
<evidence type="ECO:0000256" key="6">
    <source>
        <dbReference type="ARBA" id="ARBA00022692"/>
    </source>
</evidence>
<dbReference type="SUPFAM" id="SSF49464">
    <property type="entry name" value="Carboxypeptidase regulatory domain-like"/>
    <property type="match status" value="1"/>
</dbReference>
<evidence type="ECO:0000256" key="1">
    <source>
        <dbReference type="ARBA" id="ARBA00004571"/>
    </source>
</evidence>
<dbReference type="InterPro" id="IPR036942">
    <property type="entry name" value="Beta-barrel_TonB_sf"/>
</dbReference>
<feature type="chain" id="PRO_5013295842" evidence="16">
    <location>
        <begin position="23"/>
        <end position="811"/>
    </location>
</feature>
<evidence type="ECO:0000256" key="15">
    <source>
        <dbReference type="RuleBase" id="RU003357"/>
    </source>
</evidence>
<dbReference type="InterPro" id="IPR010105">
    <property type="entry name" value="TonB_sidphr_rcpt"/>
</dbReference>
<evidence type="ECO:0000256" key="7">
    <source>
        <dbReference type="ARBA" id="ARBA00022729"/>
    </source>
</evidence>
<dbReference type="Pfam" id="PF13620">
    <property type="entry name" value="CarboxypepD_reg"/>
    <property type="match status" value="1"/>
</dbReference>